<dbReference type="PANTHER" id="PTHR43163">
    <property type="entry name" value="DIPEPTIDE TRANSPORT SYSTEM PERMEASE PROTEIN DPPB-RELATED"/>
    <property type="match status" value="1"/>
</dbReference>
<evidence type="ECO:0000256" key="6">
    <source>
        <dbReference type="ARBA" id="ARBA00023136"/>
    </source>
</evidence>
<dbReference type="InterPro" id="IPR000515">
    <property type="entry name" value="MetI-like"/>
</dbReference>
<dbReference type="SUPFAM" id="SSF161098">
    <property type="entry name" value="MetI-like"/>
    <property type="match status" value="1"/>
</dbReference>
<evidence type="ECO:0000256" key="3">
    <source>
        <dbReference type="ARBA" id="ARBA00022475"/>
    </source>
</evidence>
<evidence type="ECO:0000256" key="1">
    <source>
        <dbReference type="ARBA" id="ARBA00004651"/>
    </source>
</evidence>
<sequence>MSTPTSVRLTMPASQPSSATPGAAGMAWRWEAWQRLLPTLSRLVTLAGVVVLVGLLPWLSGRDPALSILRARAGDQNPSAEALGAIRTQLGLTMGPFEKLGHWLSGLVHCDAGVSWISGTPVLPGMLQASQVSLTLMAAALGVALVVTLLLCLPTLKRGLAGESAPTSGALGAALTALPEFLLAALLLVVFAAWLNWLPPYGWGDWRHLILPAVALGLPGGGLLGRLFSDALTAAFAERWVVTWHVAGFARRRIALAAIQRTLPSLLPQVGLVMVGLTGGAIAVEQVFSIPGLGRATLGAASAQDLPALQTGILILLVIAIVLGGAANLCRTLLLGRTLRAGAVPVAVTPPRPGRWRWLVPALAAAALALIIVAGLWRDPLSSAYLRLQPPSLALPLGADGIGRDILARVSHGALSTMGMALLAVGITFVLGVTIGLMPRLAAGPIEITNATPPVIAGLVVAGLMGPSASGAVIAVTLVSWAPLAAHTAALVTETLGQPHVRITPMLGVGRLRLLTRYLLPAVVGPVFRHAMLRLPGTALALAALGFLGLGPRPPAPEWGLLLAESLPYLERAPWAVLVPALALVLMSILAVSLSSAGSLPRWRRAAAPAPA</sequence>
<evidence type="ECO:0000259" key="10">
    <source>
        <dbReference type="PROSITE" id="PS50928"/>
    </source>
</evidence>
<reference evidence="11" key="1">
    <citation type="submission" date="2024-06" db="EMBL/GenBank/DDBJ databases">
        <title>Complete genome of Salinicola endophyticus HNIBRBA4755.</title>
        <authorList>
            <person name="Shin S.Y."/>
            <person name="Kang H."/>
            <person name="Song J."/>
        </authorList>
    </citation>
    <scope>NUCLEOTIDE SEQUENCE</scope>
    <source>
        <strain evidence="11">HNIBRBA4755</strain>
    </source>
</reference>
<feature type="transmembrane region" description="Helical" evidence="8">
    <location>
        <begin position="174"/>
        <end position="197"/>
    </location>
</feature>
<feature type="transmembrane region" description="Helical" evidence="8">
    <location>
        <begin position="132"/>
        <end position="153"/>
    </location>
</feature>
<feature type="transmembrane region" description="Helical" evidence="8">
    <location>
        <begin position="308"/>
        <end position="330"/>
    </location>
</feature>
<feature type="transmembrane region" description="Helical" evidence="8">
    <location>
        <begin position="358"/>
        <end position="377"/>
    </location>
</feature>
<evidence type="ECO:0000256" key="7">
    <source>
        <dbReference type="ARBA" id="ARBA00024202"/>
    </source>
</evidence>
<keyword evidence="2 8" id="KW-0813">Transport</keyword>
<protein>
    <submittedName>
        <fullName evidence="11">ABC transporter permease subunit</fullName>
    </submittedName>
</protein>
<accession>A0AB74U905</accession>
<evidence type="ECO:0000256" key="4">
    <source>
        <dbReference type="ARBA" id="ARBA00022692"/>
    </source>
</evidence>
<comment type="subcellular location">
    <subcellularLocation>
        <location evidence="1 8">Cell membrane</location>
        <topology evidence="1 8">Multi-pass membrane protein</topology>
    </subcellularLocation>
</comment>
<feature type="region of interest" description="Disordered" evidence="9">
    <location>
        <begin position="1"/>
        <end position="21"/>
    </location>
</feature>
<feature type="domain" description="ABC transmembrane type-1" evidence="10">
    <location>
        <begin position="410"/>
        <end position="595"/>
    </location>
</feature>
<organism evidence="11">
    <name type="scientific">Salinicola endophyticus</name>
    <dbReference type="NCBI Taxonomy" id="1949083"/>
    <lineage>
        <taxon>Bacteria</taxon>
        <taxon>Pseudomonadati</taxon>
        <taxon>Pseudomonadota</taxon>
        <taxon>Gammaproteobacteria</taxon>
        <taxon>Oceanospirillales</taxon>
        <taxon>Halomonadaceae</taxon>
        <taxon>Salinicola</taxon>
    </lineage>
</organism>
<keyword evidence="6 8" id="KW-0472">Membrane</keyword>
<comment type="similarity">
    <text evidence="7">Belongs to the binding-protein-dependent transport system permease family. OppBC subfamily.</text>
</comment>
<dbReference type="GO" id="GO:0071916">
    <property type="term" value="F:dipeptide transmembrane transporter activity"/>
    <property type="evidence" value="ECO:0007669"/>
    <property type="project" value="TreeGrafter"/>
</dbReference>
<name>A0AB74U905_9GAMM</name>
<feature type="transmembrane region" description="Helical" evidence="8">
    <location>
        <begin position="420"/>
        <end position="443"/>
    </location>
</feature>
<dbReference type="Pfam" id="PF00528">
    <property type="entry name" value="BPD_transp_1"/>
    <property type="match status" value="2"/>
</dbReference>
<proteinExistence type="inferred from homology"/>
<feature type="transmembrane region" description="Helical" evidence="8">
    <location>
        <begin position="209"/>
        <end position="229"/>
    </location>
</feature>
<feature type="transmembrane region" description="Helical" evidence="8">
    <location>
        <begin position="455"/>
        <end position="481"/>
    </location>
</feature>
<evidence type="ECO:0000256" key="9">
    <source>
        <dbReference type="SAM" id="MobiDB-lite"/>
    </source>
</evidence>
<dbReference type="AlphaFoldDB" id="A0AB74U905"/>
<feature type="transmembrane region" description="Helical" evidence="8">
    <location>
        <begin position="573"/>
        <end position="595"/>
    </location>
</feature>
<keyword evidence="5 8" id="KW-1133">Transmembrane helix</keyword>
<keyword evidence="4 8" id="KW-0812">Transmembrane</keyword>
<dbReference type="InterPro" id="IPR035906">
    <property type="entry name" value="MetI-like_sf"/>
</dbReference>
<keyword evidence="3" id="KW-1003">Cell membrane</keyword>
<feature type="transmembrane region" description="Helical" evidence="8">
    <location>
        <begin position="270"/>
        <end position="288"/>
    </location>
</feature>
<dbReference type="RefSeq" id="WP_353980493.1">
    <property type="nucleotide sequence ID" value="NZ_CP159578.1"/>
</dbReference>
<evidence type="ECO:0000313" key="11">
    <source>
        <dbReference type="EMBL" id="XCJ79572.1"/>
    </source>
</evidence>
<dbReference type="EMBL" id="CP159578">
    <property type="protein sequence ID" value="XCJ79572.1"/>
    <property type="molecule type" value="Genomic_DNA"/>
</dbReference>
<dbReference type="GO" id="GO:0005886">
    <property type="term" value="C:plasma membrane"/>
    <property type="evidence" value="ECO:0007669"/>
    <property type="project" value="UniProtKB-SubCell"/>
</dbReference>
<dbReference type="PROSITE" id="PS50928">
    <property type="entry name" value="ABC_TM1"/>
    <property type="match status" value="1"/>
</dbReference>
<evidence type="ECO:0000256" key="8">
    <source>
        <dbReference type="RuleBase" id="RU363032"/>
    </source>
</evidence>
<evidence type="ECO:0000256" key="5">
    <source>
        <dbReference type="ARBA" id="ARBA00022989"/>
    </source>
</evidence>
<dbReference type="PANTHER" id="PTHR43163:SF6">
    <property type="entry name" value="DIPEPTIDE TRANSPORT SYSTEM PERMEASE PROTEIN DPPB-RELATED"/>
    <property type="match status" value="1"/>
</dbReference>
<gene>
    <name evidence="11" type="ORF">ABV408_19330</name>
</gene>
<feature type="compositionally biased region" description="Polar residues" evidence="9">
    <location>
        <begin position="1"/>
        <end position="20"/>
    </location>
</feature>
<feature type="transmembrane region" description="Helical" evidence="8">
    <location>
        <begin position="39"/>
        <end position="59"/>
    </location>
</feature>
<evidence type="ECO:0000256" key="2">
    <source>
        <dbReference type="ARBA" id="ARBA00022448"/>
    </source>
</evidence>